<evidence type="ECO:0000313" key="2">
    <source>
        <dbReference type="Proteomes" id="UP000195105"/>
    </source>
</evidence>
<reference evidence="1 2" key="1">
    <citation type="submission" date="2017-05" db="EMBL/GenBank/DDBJ databases">
        <title>Biotechnological potential of actinobacteria isolated from South African environments.</title>
        <authorList>
            <person name="Le Roes-Hill M."/>
            <person name="Prins A."/>
            <person name="Durrell K.A."/>
        </authorList>
    </citation>
    <scope>NUCLEOTIDE SEQUENCE [LARGE SCALE GENOMIC DNA]</scope>
    <source>
        <strain evidence="1 2">HMC13</strain>
    </source>
</reference>
<dbReference type="AlphaFoldDB" id="A0A243S4N6"/>
<dbReference type="Proteomes" id="UP000195105">
    <property type="component" value="Unassembled WGS sequence"/>
</dbReference>
<proteinExistence type="predicted"/>
<sequence>MLPLTDAAQRALTGASRRPRRAEWSLDGGRTWVPAKVGDSEVRADRNAECRYSGSAELIGVPRGRTGINSATARVRLWQGIAGPRMDPVWVPAGVYVVDGVERTLFGASVDLLGLEDVIRGAKFPTARTIPADTAGAIVPTLVGEALPGLPVAWRPGVDAGTPVPQFVVEEDRWQALSSGTDASGNATGIAAAIGGEFFVDARGIPTMAPVPALDDPVVWRIPYGVALVKPAEKETAEGLVNLWVISGDAGDGAAAVGPVFVWDDDPTSLTYAGPDPIDDPLAPQRLGLTGVRLRVARYSSALITSAAQAVAVGRARLADSLGVQQTLTFSSVCHPGLEPGDVVEVEVRPGEWQTHVIDSLSYSLGGASMSCTTRTTSGRLRDQ</sequence>
<organism evidence="1 2">
    <name type="scientific">Streptomyces swartbergensis</name>
    <dbReference type="NCBI Taxonomy" id="487165"/>
    <lineage>
        <taxon>Bacteria</taxon>
        <taxon>Bacillati</taxon>
        <taxon>Actinomycetota</taxon>
        <taxon>Actinomycetes</taxon>
        <taxon>Kitasatosporales</taxon>
        <taxon>Streptomycetaceae</taxon>
        <taxon>Streptomyces</taxon>
    </lineage>
</organism>
<gene>
    <name evidence="1" type="ORF">CA983_14210</name>
</gene>
<name>A0A243S4N6_9ACTN</name>
<comment type="caution">
    <text evidence="1">The sequence shown here is derived from an EMBL/GenBank/DDBJ whole genome shotgun (WGS) entry which is preliminary data.</text>
</comment>
<accession>A0A243S4N6</accession>
<dbReference type="EMBL" id="NGFN01000071">
    <property type="protein sequence ID" value="OUD02575.1"/>
    <property type="molecule type" value="Genomic_DNA"/>
</dbReference>
<protein>
    <submittedName>
        <fullName evidence="1">Phage tail protein</fullName>
    </submittedName>
</protein>
<keyword evidence="2" id="KW-1185">Reference proteome</keyword>
<evidence type="ECO:0000313" key="1">
    <source>
        <dbReference type="EMBL" id="OUD02575.1"/>
    </source>
</evidence>